<dbReference type="PROSITE" id="PS00211">
    <property type="entry name" value="ABC_TRANSPORTER_1"/>
    <property type="match status" value="1"/>
</dbReference>
<dbReference type="InterPro" id="IPR027417">
    <property type="entry name" value="P-loop_NTPase"/>
</dbReference>
<evidence type="ECO:0000313" key="6">
    <source>
        <dbReference type="EMBL" id="RFC63424.1"/>
    </source>
</evidence>
<dbReference type="Gene3D" id="3.40.50.300">
    <property type="entry name" value="P-loop containing nucleotide triphosphate hydrolases"/>
    <property type="match status" value="1"/>
</dbReference>
<dbReference type="SUPFAM" id="SSF52540">
    <property type="entry name" value="P-loop containing nucleoside triphosphate hydrolases"/>
    <property type="match status" value="1"/>
</dbReference>
<dbReference type="InterPro" id="IPR003593">
    <property type="entry name" value="AAA+_ATPase"/>
</dbReference>
<dbReference type="EMBL" id="QURL01000004">
    <property type="protein sequence ID" value="RFC63424.1"/>
    <property type="molecule type" value="Genomic_DNA"/>
</dbReference>
<evidence type="ECO:0000256" key="4">
    <source>
        <dbReference type="ARBA" id="ARBA00022840"/>
    </source>
</evidence>
<evidence type="ECO:0000256" key="3">
    <source>
        <dbReference type="ARBA" id="ARBA00022741"/>
    </source>
</evidence>
<sequence>MNHPRPHEPGLRLKNVAIGLDGRTLLAIDRHIPPGHVLTVMGPSGSGKSTLFALIAGFLDSAFTAEGEVLLDGARIDRTRPEKRAVGLLFQDALLYPHMSVGANLLFALTFALRGARERRAAAAAMLERVGLPDMFDRDPATLSGGQAARVALARTLLARPRALLLDEPFSRLDAPLRRSMRDLVFSLVRERAIPALLVTHDREDAEAAGGPIVEIEPPAG</sequence>
<organism evidence="6 7">
    <name type="scientific">Fulvimarina endophytica</name>
    <dbReference type="NCBI Taxonomy" id="2293836"/>
    <lineage>
        <taxon>Bacteria</taxon>
        <taxon>Pseudomonadati</taxon>
        <taxon>Pseudomonadota</taxon>
        <taxon>Alphaproteobacteria</taxon>
        <taxon>Hyphomicrobiales</taxon>
        <taxon>Aurantimonadaceae</taxon>
        <taxon>Fulvimarina</taxon>
    </lineage>
</organism>
<dbReference type="Proteomes" id="UP000264310">
    <property type="component" value="Unassembled WGS sequence"/>
</dbReference>
<dbReference type="InterPro" id="IPR050093">
    <property type="entry name" value="ABC_SmlMolc_Importer"/>
</dbReference>
<evidence type="ECO:0000256" key="1">
    <source>
        <dbReference type="ARBA" id="ARBA00005417"/>
    </source>
</evidence>
<dbReference type="InterPro" id="IPR003439">
    <property type="entry name" value="ABC_transporter-like_ATP-bd"/>
</dbReference>
<gene>
    <name evidence="6" type="ORF">DYI37_10315</name>
</gene>
<comment type="caution">
    <text evidence="6">The sequence shown here is derived from an EMBL/GenBank/DDBJ whole genome shotgun (WGS) entry which is preliminary data.</text>
</comment>
<keyword evidence="7" id="KW-1185">Reference proteome</keyword>
<evidence type="ECO:0000259" key="5">
    <source>
        <dbReference type="PROSITE" id="PS50893"/>
    </source>
</evidence>
<keyword evidence="3" id="KW-0547">Nucleotide-binding</keyword>
<proteinExistence type="inferred from homology"/>
<dbReference type="PANTHER" id="PTHR42781">
    <property type="entry name" value="SPERMIDINE/PUTRESCINE IMPORT ATP-BINDING PROTEIN POTA"/>
    <property type="match status" value="1"/>
</dbReference>
<dbReference type="RefSeq" id="WP_116683155.1">
    <property type="nucleotide sequence ID" value="NZ_QURL01000004.1"/>
</dbReference>
<dbReference type="PROSITE" id="PS50893">
    <property type="entry name" value="ABC_TRANSPORTER_2"/>
    <property type="match status" value="1"/>
</dbReference>
<dbReference type="SMART" id="SM00382">
    <property type="entry name" value="AAA"/>
    <property type="match status" value="1"/>
</dbReference>
<keyword evidence="2" id="KW-0813">Transport</keyword>
<keyword evidence="4 6" id="KW-0067">ATP-binding</keyword>
<evidence type="ECO:0000256" key="2">
    <source>
        <dbReference type="ARBA" id="ARBA00022448"/>
    </source>
</evidence>
<dbReference type="AlphaFoldDB" id="A0A371X315"/>
<evidence type="ECO:0000313" key="7">
    <source>
        <dbReference type="Proteomes" id="UP000264310"/>
    </source>
</evidence>
<comment type="similarity">
    <text evidence="1">Belongs to the ABC transporter superfamily.</text>
</comment>
<dbReference type="OrthoDB" id="9802264at2"/>
<dbReference type="GO" id="GO:0016887">
    <property type="term" value="F:ATP hydrolysis activity"/>
    <property type="evidence" value="ECO:0007669"/>
    <property type="project" value="InterPro"/>
</dbReference>
<dbReference type="Pfam" id="PF00005">
    <property type="entry name" value="ABC_tran"/>
    <property type="match status" value="1"/>
</dbReference>
<dbReference type="InterPro" id="IPR017871">
    <property type="entry name" value="ABC_transporter-like_CS"/>
</dbReference>
<feature type="domain" description="ABC transporter" evidence="5">
    <location>
        <begin position="11"/>
        <end position="218"/>
    </location>
</feature>
<reference evidence="6 7" key="1">
    <citation type="submission" date="2018-08" db="EMBL/GenBank/DDBJ databases">
        <title>Fulvimarina sp. 85, whole genome shotgun sequence.</title>
        <authorList>
            <person name="Tuo L."/>
        </authorList>
    </citation>
    <scope>NUCLEOTIDE SEQUENCE [LARGE SCALE GENOMIC DNA]</scope>
    <source>
        <strain evidence="6 7">85</strain>
    </source>
</reference>
<protein>
    <submittedName>
        <fullName evidence="6">ATP-binding cassette domain-containing protein</fullName>
    </submittedName>
</protein>
<name>A0A371X315_9HYPH</name>
<dbReference type="GO" id="GO:0005524">
    <property type="term" value="F:ATP binding"/>
    <property type="evidence" value="ECO:0007669"/>
    <property type="project" value="UniProtKB-KW"/>
</dbReference>
<accession>A0A371X315</accession>
<dbReference type="PANTHER" id="PTHR42781:SF4">
    <property type="entry name" value="SPERMIDINE_PUTRESCINE IMPORT ATP-BINDING PROTEIN POTA"/>
    <property type="match status" value="1"/>
</dbReference>